<comment type="caution">
    <text evidence="1">Lacks conserved residue(s) required for the propagation of feature annotation.</text>
</comment>
<dbReference type="PROSITE" id="PS50026">
    <property type="entry name" value="EGF_3"/>
    <property type="match status" value="1"/>
</dbReference>
<evidence type="ECO:0000256" key="1">
    <source>
        <dbReference type="PROSITE-ProRule" id="PRU00076"/>
    </source>
</evidence>
<evidence type="ECO:0000259" key="3">
    <source>
        <dbReference type="PROSITE" id="PS50026"/>
    </source>
</evidence>
<feature type="domain" description="EGF-like" evidence="3">
    <location>
        <begin position="1061"/>
        <end position="1096"/>
    </location>
</feature>
<keyword evidence="2" id="KW-1133">Transmembrane helix</keyword>
<dbReference type="VEuPathDB" id="GiardiaDB:GL50581_353"/>
<dbReference type="PROSITE" id="PS01186">
    <property type="entry name" value="EGF_2"/>
    <property type="match status" value="3"/>
</dbReference>
<feature type="non-terminal residue" evidence="4">
    <location>
        <position position="1"/>
    </location>
</feature>
<feature type="transmembrane region" description="Helical" evidence="2">
    <location>
        <begin position="1484"/>
        <end position="1506"/>
    </location>
</feature>
<keyword evidence="1" id="KW-1015">Disulfide bond</keyword>
<sequence length="1559" mass="163210">PLQRPGRCLLKDPGMAGLSASDYACDCYPIYRGALCQSCDDANAIAADSTPSRTLPTCNARACQDADGVVCSGHGKCVLDVGLGRESYHYRCSCNSGYTRVGHKCVRTECVATVDGSPVVCGGFGDCQEQGDGAPKCTCDKNAVQVGTVCTYPTCTDDSRSKICGGVGACVRDGAAYNCDCRGLATGSLCETCVNDKSVQVDGVCVPVGCLTKDSQASCVGGTCVKSDGAYHCRCPDMLVAVDGTCTSPACMDEELGLVCSGHGTCDTSDLTAIKCTCNQDCTYVAPGRCILNSLMDGDKVCSDHGHIVVASSDSSTMTCNCSSIYTGTKCETCNTATAQEIGDECVANKCIVQQQPQSNAYTATTQDICGGTGEYTTFGDPNDPFITCTPKTSDAGTVSAYNGTFFAKPGCVRVSKIDKTRRFYCGFLEGLTGALPTSGPPTCAVPSDQSGAAETCTACPTDFHLVHLEDGTKTCMHESCHSGKSSSKMWYDYCGGTGDCIKKADQTGYACDCGAGATWNEELQACVSEACKLDPKLVGPYAPEYCAAPSSASLHCVVGRDTTWQCDCPRGDYTTYNKTCILKAKNADPTTKLARGPCGGPGAGYINDNGSCTCNAGFRRVGDLCYSYNCLPVGVTADTKGLDLSPHVCSGKGICAYNQLTGRYGCECNDGYEAFGGYCTHPGCAGKVIHDGEVKYVECKVYDGTVGSCVQDANTKAYSCSCGSMYKNANGLCVHKACMPGDVYCGGDALASCMRGSDNRYGCVCSEGYELSEKRNADGNRDTCVPSKCMYKQFASSPAVECNGLGTCSTAGSLKDKECQCNSGATEYTLRDATGELKKTCVVPSCISSMDGEVPVICGGFGRCEPTGCVCDLGTKLVGNACVGLDCLINTTDASGQLTESACGGETVGVCTKVASFGDRRDYACKCKDPSAAGYKEVDGFCLPEQCVFKIPRLDEKDGADTMCGGRHFGSCVINPTTPTTSYCECKRQDHIVQTTDKKCIKRDCLSDAVPGNTYKNVECSGHGKCATNNNINYSCKCEENYKTAKGVIGTYLCIPQVCVVSETDTAMVCNGRGTCLIDEQKCSCYKEYTGEKCSDCASGYKKHTDSRCYLNNCPTDENCGTVDGASAGSCQLVGSAFVCVCANPNFVVDAASKQCRKSYCDWTDPYDRTEKTCYGMGTCSYSGATERCSCNSGTTLIGTSVCVYAECMPKDHATDINMICNGRGTCTESPVVGKGMCRCDSTKYRTDKKSGQCFAKECFGAHESILSEVCDGGGTCDEDTKICSCNSPDFQNLPSQNGCVHTNCVSSDSKLCSGFGACEKVGDTYGCLCASHYTLVEKDCVPTRCLGSGGLCNGGGECSGEGVSATCRCNSGWALRGTLCYPAACISNGLICGGNGDCPLSDGGSCSCRSGYESTSEGLCISSRCVQRGADGTVQVCGGNGRCVSESGVEPSCVCNEGFSLTGDFICGVPASSNKSSAGTTVAIVVVVLLVLAAVAGFLVWWFVIRPRKGGVLRERAPKSGPRLPKPQLTRNSSLTASMYSTAPLLSGSRQSSMVQL</sequence>
<name>V6U008_GIAIN</name>
<evidence type="ECO:0000256" key="2">
    <source>
        <dbReference type="SAM" id="Phobius"/>
    </source>
</evidence>
<proteinExistence type="predicted"/>
<keyword evidence="1" id="KW-0245">EGF-like domain</keyword>
<gene>
    <name evidence="4" type="ORF">GSB_151541</name>
</gene>
<dbReference type="VEuPathDB" id="GiardiaDB:DHA2_153588"/>
<comment type="caution">
    <text evidence="4">The sequence shown here is derived from an EMBL/GenBank/DDBJ whole genome shotgun (WGS) entry which is preliminary data.</text>
</comment>
<keyword evidence="2" id="KW-0472">Membrane</keyword>
<evidence type="ECO:0000313" key="5">
    <source>
        <dbReference type="Proteomes" id="UP000018040"/>
    </source>
</evidence>
<dbReference type="OrthoDB" id="10045365at2759"/>
<dbReference type="VEuPathDB" id="GiardiaDB:GL50803_00112633"/>
<dbReference type="Proteomes" id="UP000018040">
    <property type="component" value="Unassembled WGS sequence"/>
</dbReference>
<reference evidence="4 5" key="2">
    <citation type="journal article" date="2013" name="Genome Biol. Evol.">
        <title>Genome sequencing of Giardia lamblia genotypes A2 and B isolates (DH and GS) and comparative analysis with the genomes of genotypes A1 and E (WB and Pig).</title>
        <authorList>
            <person name="Adam R.D."/>
            <person name="Dahlstrom E.W."/>
            <person name="Martens C.A."/>
            <person name="Bruno D.P."/>
            <person name="Barbian K.D."/>
            <person name="Ricklefs S.M."/>
            <person name="Hernandez M.M."/>
            <person name="Narla N.P."/>
            <person name="Patel R.B."/>
            <person name="Porcella S.F."/>
            <person name="Nash T.E."/>
        </authorList>
    </citation>
    <scope>NUCLEOTIDE SEQUENCE [LARGE SCALE GENOMIC DNA]</scope>
    <source>
        <strain evidence="4 5">GS</strain>
    </source>
</reference>
<dbReference type="SMART" id="SM00181">
    <property type="entry name" value="EGF"/>
    <property type="match status" value="15"/>
</dbReference>
<dbReference type="VEuPathDB" id="GiardiaDB:QR46_4787"/>
<organism evidence="4 5">
    <name type="scientific">Giardia intestinalis</name>
    <name type="common">Giardia lamblia</name>
    <dbReference type="NCBI Taxonomy" id="5741"/>
    <lineage>
        <taxon>Eukaryota</taxon>
        <taxon>Metamonada</taxon>
        <taxon>Diplomonadida</taxon>
        <taxon>Hexamitidae</taxon>
        <taxon>Giardiinae</taxon>
        <taxon>Giardia</taxon>
    </lineage>
</organism>
<dbReference type="EMBL" id="AHHH01000024">
    <property type="protein sequence ID" value="ESU44326.1"/>
    <property type="molecule type" value="Genomic_DNA"/>
</dbReference>
<dbReference type="InterPro" id="IPR000742">
    <property type="entry name" value="EGF"/>
</dbReference>
<reference evidence="5" key="1">
    <citation type="submission" date="2012-02" db="EMBL/GenBank/DDBJ databases">
        <title>Genome sequencing of Giardia lamblia Genotypes A2 and B isolates (DH and GS) and comparative analysis with the genomes of Genotypes A1 and E (WB and Pig).</title>
        <authorList>
            <person name="Adam R."/>
            <person name="Dahlstrom E."/>
            <person name="Martens C."/>
            <person name="Bruno D."/>
            <person name="Barbian K."/>
            <person name="Porcella S.F."/>
            <person name="Nash T."/>
        </authorList>
    </citation>
    <scope>NUCLEOTIDE SEQUENCE</scope>
    <source>
        <strain evidence="5">GS</strain>
    </source>
</reference>
<evidence type="ECO:0000313" key="4">
    <source>
        <dbReference type="EMBL" id="ESU44326.1"/>
    </source>
</evidence>
<accession>V6U008</accession>
<feature type="disulfide bond" evidence="1">
    <location>
        <begin position="1086"/>
        <end position="1095"/>
    </location>
</feature>
<protein>
    <recommendedName>
        <fullName evidence="3">EGF-like domain-containing protein</fullName>
    </recommendedName>
</protein>
<dbReference type="PROSITE" id="PS00022">
    <property type="entry name" value="EGF_1"/>
    <property type="match status" value="2"/>
</dbReference>
<keyword evidence="2" id="KW-0812">Transmembrane</keyword>